<sequence length="230" mass="25029">MKDQPHNSPGSRDCMTSSSNDTLMNNDRSECHVITSTITTSITSTTTFPANKVSTKHVTYGDSTVVFMTPEQSPMTPDIGVKDLLAAQLNKASNDRSSPLISKKRELPARETICNNNNNNNNNTSTAAGVPGRRSRSTSPSSRHASCLKPDNTQVSSATKQQPGLQSHPPAGRDNNRSVGVYGSNTRSPTPPPVVMRTSATSLDRLSWKGYRPPSEEYYDVLHPEPRDQT</sequence>
<keyword evidence="3" id="KW-1185">Reference proteome</keyword>
<evidence type="ECO:0000256" key="1">
    <source>
        <dbReference type="SAM" id="MobiDB-lite"/>
    </source>
</evidence>
<dbReference type="Proteomes" id="UP000735302">
    <property type="component" value="Unassembled WGS sequence"/>
</dbReference>
<gene>
    <name evidence="2" type="ORF">PoB_002061800</name>
</gene>
<protein>
    <submittedName>
        <fullName evidence="2">Uncharacterized protein</fullName>
    </submittedName>
</protein>
<feature type="compositionally biased region" description="Basic and acidic residues" evidence="1">
    <location>
        <begin position="220"/>
        <end position="230"/>
    </location>
</feature>
<dbReference type="AlphaFoldDB" id="A0AAV3ZH40"/>
<feature type="compositionally biased region" description="Polar residues" evidence="1">
    <location>
        <begin position="151"/>
        <end position="165"/>
    </location>
</feature>
<feature type="region of interest" description="Disordered" evidence="1">
    <location>
        <begin position="1"/>
        <end position="26"/>
    </location>
</feature>
<dbReference type="EMBL" id="BLXT01002413">
    <property type="protein sequence ID" value="GFN94112.1"/>
    <property type="molecule type" value="Genomic_DNA"/>
</dbReference>
<proteinExistence type="predicted"/>
<feature type="region of interest" description="Disordered" evidence="1">
    <location>
        <begin position="90"/>
        <end position="230"/>
    </location>
</feature>
<comment type="caution">
    <text evidence="2">The sequence shown here is derived from an EMBL/GenBank/DDBJ whole genome shotgun (WGS) entry which is preliminary data.</text>
</comment>
<evidence type="ECO:0000313" key="2">
    <source>
        <dbReference type="EMBL" id="GFN94112.1"/>
    </source>
</evidence>
<reference evidence="2 3" key="1">
    <citation type="journal article" date="2021" name="Elife">
        <title>Chloroplast acquisition without the gene transfer in kleptoplastic sea slugs, Plakobranchus ocellatus.</title>
        <authorList>
            <person name="Maeda T."/>
            <person name="Takahashi S."/>
            <person name="Yoshida T."/>
            <person name="Shimamura S."/>
            <person name="Takaki Y."/>
            <person name="Nagai Y."/>
            <person name="Toyoda A."/>
            <person name="Suzuki Y."/>
            <person name="Arimoto A."/>
            <person name="Ishii H."/>
            <person name="Satoh N."/>
            <person name="Nishiyama T."/>
            <person name="Hasebe M."/>
            <person name="Maruyama T."/>
            <person name="Minagawa J."/>
            <person name="Obokata J."/>
            <person name="Shigenobu S."/>
        </authorList>
    </citation>
    <scope>NUCLEOTIDE SEQUENCE [LARGE SCALE GENOMIC DNA]</scope>
</reference>
<feature type="compositionally biased region" description="Polar residues" evidence="1">
    <location>
        <begin position="90"/>
        <end position="100"/>
    </location>
</feature>
<evidence type="ECO:0000313" key="3">
    <source>
        <dbReference type="Proteomes" id="UP000735302"/>
    </source>
</evidence>
<name>A0AAV3ZH40_9GAST</name>
<organism evidence="2 3">
    <name type="scientific">Plakobranchus ocellatus</name>
    <dbReference type="NCBI Taxonomy" id="259542"/>
    <lineage>
        <taxon>Eukaryota</taxon>
        <taxon>Metazoa</taxon>
        <taxon>Spiralia</taxon>
        <taxon>Lophotrochozoa</taxon>
        <taxon>Mollusca</taxon>
        <taxon>Gastropoda</taxon>
        <taxon>Heterobranchia</taxon>
        <taxon>Euthyneura</taxon>
        <taxon>Panpulmonata</taxon>
        <taxon>Sacoglossa</taxon>
        <taxon>Placobranchoidea</taxon>
        <taxon>Plakobranchidae</taxon>
        <taxon>Plakobranchus</taxon>
    </lineage>
</organism>
<accession>A0AAV3ZH40</accession>